<keyword evidence="2" id="KW-0808">Transferase</keyword>
<reference evidence="5" key="2">
    <citation type="submission" date="2017-05" db="EMBL/GenBank/DDBJ databases">
        <authorList>
            <consortium name="The Broad Institute Genomics Platform"/>
            <consortium name="The Broad Institute Genomic Center for Infectious Diseases"/>
            <person name="Earl A."/>
            <person name="Manson A."/>
            <person name="Schwartman J."/>
            <person name="Gilmore M."/>
            <person name="Abouelleil A."/>
            <person name="Cao P."/>
            <person name="Chapman S."/>
            <person name="Cusick C."/>
            <person name="Shea T."/>
            <person name="Young S."/>
            <person name="Neafsey D."/>
            <person name="Nusbaum C."/>
            <person name="Birren B."/>
        </authorList>
    </citation>
    <scope>NUCLEOTIDE SEQUENCE</scope>
    <source>
        <strain evidence="5">9E7_DIV0242</strain>
    </source>
</reference>
<dbReference type="EMBL" id="CP147247">
    <property type="protein sequence ID" value="WYJ91441.1"/>
    <property type="molecule type" value="Genomic_DNA"/>
</dbReference>
<dbReference type="Proteomes" id="UP000195141">
    <property type="component" value="Chromosome"/>
</dbReference>
<dbReference type="Pfam" id="PF13649">
    <property type="entry name" value="Methyltransf_25"/>
    <property type="match status" value="1"/>
</dbReference>
<dbReference type="SUPFAM" id="SSF53335">
    <property type="entry name" value="S-adenosyl-L-methionine-dependent methyltransferases"/>
    <property type="match status" value="1"/>
</dbReference>
<dbReference type="PANTHER" id="PTHR44942:SF4">
    <property type="entry name" value="METHYLTRANSFERASE TYPE 11 DOMAIN-CONTAINING PROTEIN"/>
    <property type="match status" value="1"/>
</dbReference>
<protein>
    <recommendedName>
        <fullName evidence="3">Methyltransferase domain-containing protein</fullName>
    </recommendedName>
</protein>
<evidence type="ECO:0000313" key="6">
    <source>
        <dbReference type="Proteomes" id="UP000195141"/>
    </source>
</evidence>
<dbReference type="Gene3D" id="3.40.50.150">
    <property type="entry name" value="Vaccinia Virus protein VP39"/>
    <property type="match status" value="1"/>
</dbReference>
<reference evidence="5" key="3">
    <citation type="submission" date="2024-03" db="EMBL/GenBank/DDBJ databases">
        <title>The Genome Sequence of Enterococcus sp. DIV0242b.</title>
        <authorList>
            <consortium name="The Broad Institute Genomics Platform"/>
            <consortium name="The Broad Institute Microbial Omics Core"/>
            <consortium name="The Broad Institute Genomic Center for Infectious Diseases"/>
            <person name="Earl A."/>
            <person name="Manson A."/>
            <person name="Gilmore M."/>
            <person name="Schwartman J."/>
            <person name="Shea T."/>
            <person name="Abouelleil A."/>
            <person name="Cao P."/>
            <person name="Chapman S."/>
            <person name="Cusick C."/>
            <person name="Young S."/>
            <person name="Neafsey D."/>
            <person name="Nusbaum C."/>
            <person name="Birren B."/>
        </authorList>
    </citation>
    <scope>NUCLEOTIDE SEQUENCE</scope>
    <source>
        <strain evidence="5">9E7_DIV0242</strain>
    </source>
</reference>
<feature type="domain" description="Methyltransferase" evidence="3">
    <location>
        <begin position="63"/>
        <end position="155"/>
    </location>
</feature>
<dbReference type="GO" id="GO:0032259">
    <property type="term" value="P:methylation"/>
    <property type="evidence" value="ECO:0007669"/>
    <property type="project" value="UniProtKB-KW"/>
</dbReference>
<reference evidence="4" key="1">
    <citation type="submission" date="2017-05" db="EMBL/GenBank/DDBJ databases">
        <title>The Genome Sequence of Enterococcus sp. 9E7_DIV0242.</title>
        <authorList>
            <consortium name="The Broad Institute Genomics Platform"/>
            <consortium name="The Broad Institute Genomic Center for Infectious Diseases"/>
            <person name="Earl A."/>
            <person name="Manson A."/>
            <person name="Schwartman J."/>
            <person name="Gilmore M."/>
            <person name="Abouelleil A."/>
            <person name="Cao P."/>
            <person name="Chapman S."/>
            <person name="Cusick C."/>
            <person name="Shea T."/>
            <person name="Young S."/>
            <person name="Neafsey D."/>
            <person name="Nusbaum C."/>
            <person name="Birren B."/>
        </authorList>
    </citation>
    <scope>NUCLEOTIDE SEQUENCE [LARGE SCALE GENOMIC DNA]</scope>
    <source>
        <strain evidence="4">9E7_DIV0242</strain>
    </source>
</reference>
<proteinExistence type="predicted"/>
<organism evidence="4">
    <name type="scientific">Candidatus Enterococcus clewellii</name>
    <dbReference type="NCBI Taxonomy" id="1834193"/>
    <lineage>
        <taxon>Bacteria</taxon>
        <taxon>Bacillati</taxon>
        <taxon>Bacillota</taxon>
        <taxon>Bacilli</taxon>
        <taxon>Lactobacillales</taxon>
        <taxon>Enterococcaceae</taxon>
        <taxon>Enterococcus</taxon>
    </lineage>
</organism>
<evidence type="ECO:0000256" key="2">
    <source>
        <dbReference type="ARBA" id="ARBA00022679"/>
    </source>
</evidence>
<dbReference type="InterPro" id="IPR041698">
    <property type="entry name" value="Methyltransf_25"/>
</dbReference>
<dbReference type="GO" id="GO:0008168">
    <property type="term" value="F:methyltransferase activity"/>
    <property type="evidence" value="ECO:0007669"/>
    <property type="project" value="UniProtKB-KW"/>
</dbReference>
<dbReference type="RefSeq" id="WP_249274554.1">
    <property type="nucleotide sequence ID" value="NZ_CP147247.1"/>
</dbReference>
<dbReference type="PANTHER" id="PTHR44942">
    <property type="entry name" value="METHYLTRANSF_11 DOMAIN-CONTAINING PROTEIN"/>
    <property type="match status" value="1"/>
</dbReference>
<evidence type="ECO:0000259" key="3">
    <source>
        <dbReference type="Pfam" id="PF13649"/>
    </source>
</evidence>
<dbReference type="AlphaFoldDB" id="A0A242JZ94"/>
<sequence length="209" mass="24330">MKIIIYLGLIVLLLWGLFRYLLQQSKQPTGIVGGYMMKLWNKVYLPMVEWSLAYIPEYEIKKILDVGVGNGQSTKRLAQKFPHAHIYGIDISEKAIEQAKKMNANTKITFERKDVVETSYPADYFELICVYQNHFHWSDLDKSLAELKRVLATEGTIIIACEISKANYYLPDFKKEENFAIYLHSVGLSLIQMKKTTNWVLYELKKLHK</sequence>
<gene>
    <name evidence="5" type="ORF">A5888_003209</name>
    <name evidence="4" type="ORF">A5888_003840</name>
</gene>
<evidence type="ECO:0000313" key="5">
    <source>
        <dbReference type="EMBL" id="WYJ91441.1"/>
    </source>
</evidence>
<keyword evidence="1" id="KW-0489">Methyltransferase</keyword>
<dbReference type="InterPro" id="IPR029063">
    <property type="entry name" value="SAM-dependent_MTases_sf"/>
</dbReference>
<dbReference type="InterPro" id="IPR051052">
    <property type="entry name" value="Diverse_substrate_MTase"/>
</dbReference>
<dbReference type="EMBL" id="NGMM01000008">
    <property type="protein sequence ID" value="OTP10542.1"/>
    <property type="molecule type" value="Genomic_DNA"/>
</dbReference>
<evidence type="ECO:0000313" key="4">
    <source>
        <dbReference type="EMBL" id="OTP10542.1"/>
    </source>
</evidence>
<accession>A0A242JZ94</accession>
<dbReference type="CDD" id="cd02440">
    <property type="entry name" value="AdoMet_MTases"/>
    <property type="match status" value="1"/>
</dbReference>
<name>A0A242JZ94_9ENTE</name>
<evidence type="ECO:0000256" key="1">
    <source>
        <dbReference type="ARBA" id="ARBA00022603"/>
    </source>
</evidence>
<keyword evidence="6" id="KW-1185">Reference proteome</keyword>